<dbReference type="Proteomes" id="UP000034150">
    <property type="component" value="Unassembled WGS sequence"/>
</dbReference>
<gene>
    <name evidence="2" type="ORF">WN67_01310</name>
</gene>
<keyword evidence="1" id="KW-0472">Membrane</keyword>
<dbReference type="AlphaFoldDB" id="A0A0M2K466"/>
<dbReference type="PANTHER" id="PTHR30199">
    <property type="entry name" value="MFS FAMILY TRANSPORTER, PREDICTED SUBSTRATE BENZOATE"/>
    <property type="match status" value="1"/>
</dbReference>
<feature type="transmembrane region" description="Helical" evidence="1">
    <location>
        <begin position="291"/>
        <end position="318"/>
    </location>
</feature>
<keyword evidence="1" id="KW-1133">Transmembrane helix</keyword>
<dbReference type="STRING" id="1807.MOBUDSM44075_01215"/>
<dbReference type="GO" id="GO:0005886">
    <property type="term" value="C:plasma membrane"/>
    <property type="evidence" value="ECO:0007669"/>
    <property type="project" value="TreeGrafter"/>
</dbReference>
<dbReference type="EMBL" id="LAUZ02000002">
    <property type="protein sequence ID" value="KKF03716.1"/>
    <property type="molecule type" value="Genomic_DNA"/>
</dbReference>
<dbReference type="GO" id="GO:0042925">
    <property type="term" value="F:benzoate transmembrane transporter activity"/>
    <property type="evidence" value="ECO:0007669"/>
    <property type="project" value="InterPro"/>
</dbReference>
<dbReference type="PATRIC" id="fig|1807.13.peg.229"/>
<evidence type="ECO:0000313" key="3">
    <source>
        <dbReference type="Proteomes" id="UP000034150"/>
    </source>
</evidence>
<evidence type="ECO:0000313" key="2">
    <source>
        <dbReference type="EMBL" id="KKF03716.1"/>
    </source>
</evidence>
<comment type="caution">
    <text evidence="2">The sequence shown here is derived from an EMBL/GenBank/DDBJ whole genome shotgun (WGS) entry which is preliminary data.</text>
</comment>
<dbReference type="PANTHER" id="PTHR30199:SF0">
    <property type="entry name" value="INNER MEMBRANE PROTEIN YDCO"/>
    <property type="match status" value="1"/>
</dbReference>
<feature type="transmembrane region" description="Helical" evidence="1">
    <location>
        <begin position="325"/>
        <end position="344"/>
    </location>
</feature>
<organism evidence="2 3">
    <name type="scientific">Mycolicibacterium obuense</name>
    <dbReference type="NCBI Taxonomy" id="1807"/>
    <lineage>
        <taxon>Bacteria</taxon>
        <taxon>Bacillati</taxon>
        <taxon>Actinomycetota</taxon>
        <taxon>Actinomycetes</taxon>
        <taxon>Mycobacteriales</taxon>
        <taxon>Mycobacteriaceae</taxon>
        <taxon>Mycolicibacterium</taxon>
    </lineage>
</organism>
<feature type="transmembrane region" description="Helical" evidence="1">
    <location>
        <begin position="43"/>
        <end position="61"/>
    </location>
</feature>
<accession>A0A0M2K466</accession>
<feature type="transmembrane region" description="Helical" evidence="1">
    <location>
        <begin position="95"/>
        <end position="114"/>
    </location>
</feature>
<dbReference type="Pfam" id="PF03594">
    <property type="entry name" value="BenE"/>
    <property type="match status" value="1"/>
</dbReference>
<feature type="transmembrane region" description="Helical" evidence="1">
    <location>
        <begin position="207"/>
        <end position="228"/>
    </location>
</feature>
<keyword evidence="3" id="KW-1185">Reference proteome</keyword>
<evidence type="ECO:0000256" key="1">
    <source>
        <dbReference type="SAM" id="Phobius"/>
    </source>
</evidence>
<dbReference type="InterPro" id="IPR004711">
    <property type="entry name" value="Benzoate_Transporter"/>
</dbReference>
<feature type="transmembrane region" description="Helical" evidence="1">
    <location>
        <begin position="169"/>
        <end position="187"/>
    </location>
</feature>
<feature type="transmembrane region" description="Helical" evidence="1">
    <location>
        <begin position="134"/>
        <end position="162"/>
    </location>
</feature>
<dbReference type="RefSeq" id="WP_046361264.1">
    <property type="nucleotide sequence ID" value="NZ_LAUZ02000002.1"/>
</dbReference>
<protein>
    <submittedName>
        <fullName evidence="2">Benzoate transporter</fullName>
    </submittedName>
</protein>
<feature type="transmembrane region" description="Helical" evidence="1">
    <location>
        <begin position="12"/>
        <end position="31"/>
    </location>
</feature>
<feature type="transmembrane region" description="Helical" evidence="1">
    <location>
        <begin position="249"/>
        <end position="279"/>
    </location>
</feature>
<proteinExistence type="predicted"/>
<sequence>MDQDVSKAVPVGAGVVCALVGFTSSFAVVLAGLRAVGADQEQAASGLMAVGLAMGAASVLLSWRFRMPITCAWSTPGAALLISTGAAAGGWPAAVGAFAITAVLLLATGLWPMLARAVARIPHSVAQAMLAGVLLPLCIAPVTALASDPVVIAPVLVAWLMVSATRPRWAVPAAFGVALLVLAVTLARDHTVPAASSWAPHLQVTAPSLTVSAFIGIALPLYIVTMAAQNIPGVAVMAGFGYHVPWRPALTVTAVASLLATPFGGHAVNLAAISAALAAGPDADPNPRRRWIAGVTTGTVYCALGLVSTGLTAVVLAAPAGLVQTVAGVALLGAFASACAGAMSDESARLPAAVTLVVAASGATVAGVGAAFWALLVGVIVHRLFRRTRRTGA</sequence>
<feature type="transmembrane region" description="Helical" evidence="1">
    <location>
        <begin position="356"/>
        <end position="381"/>
    </location>
</feature>
<reference evidence="2 3" key="1">
    <citation type="journal article" date="2015" name="Genome Announc.">
        <title>Draft Genome Sequence of Mycobacterium obuense Strain UC1, Isolated from Patient Sputum.</title>
        <authorList>
            <person name="Greninger A.L."/>
            <person name="Cunningham G."/>
            <person name="Hsu E.D."/>
            <person name="Yu J.M."/>
            <person name="Chiu C.Y."/>
            <person name="Miller S."/>
        </authorList>
    </citation>
    <scope>NUCLEOTIDE SEQUENCE [LARGE SCALE GENOMIC DNA]</scope>
    <source>
        <strain evidence="2 3">UC1</strain>
    </source>
</reference>
<dbReference type="NCBIfam" id="TIGR00843">
    <property type="entry name" value="benE"/>
    <property type="match status" value="1"/>
</dbReference>
<name>A0A0M2K466_9MYCO</name>
<keyword evidence="1" id="KW-0812">Transmembrane</keyword>